<accession>A0A3D8Q090</accession>
<dbReference type="EMBL" id="PIOC01000005">
    <property type="protein sequence ID" value="RDW21018.1"/>
    <property type="molecule type" value="Genomic_DNA"/>
</dbReference>
<organism evidence="1 2">
    <name type="scientific">Oceanobacillus arenosus</name>
    <dbReference type="NCBI Taxonomy" id="1229153"/>
    <lineage>
        <taxon>Bacteria</taxon>
        <taxon>Bacillati</taxon>
        <taxon>Bacillota</taxon>
        <taxon>Bacilli</taxon>
        <taxon>Bacillales</taxon>
        <taxon>Bacillaceae</taxon>
        <taxon>Oceanobacillus</taxon>
    </lineage>
</organism>
<dbReference type="OrthoDB" id="1920918at2"/>
<evidence type="ECO:0000313" key="2">
    <source>
        <dbReference type="Proteomes" id="UP000257143"/>
    </source>
</evidence>
<gene>
    <name evidence="1" type="ORF">CWR48_04185</name>
</gene>
<sequence>MVLVHPIEYDNEGRINYNPDFHFAHGKLWTEEELEYLCKFIDYDGARAMQYSLGKTEKTIRAKTNDLRKNGKFWYYKNLNRHW</sequence>
<proteinExistence type="predicted"/>
<dbReference type="AlphaFoldDB" id="A0A3D8Q090"/>
<reference evidence="2" key="1">
    <citation type="submission" date="2017-11" db="EMBL/GenBank/DDBJ databases">
        <authorList>
            <person name="Zhu W."/>
        </authorList>
    </citation>
    <scope>NUCLEOTIDE SEQUENCE [LARGE SCALE GENOMIC DNA]</scope>
    <source>
        <strain evidence="2">CAU 1183</strain>
    </source>
</reference>
<name>A0A3D8Q090_9BACI</name>
<protein>
    <submittedName>
        <fullName evidence="1">DNA-entry nuclease</fullName>
    </submittedName>
</protein>
<dbReference type="Proteomes" id="UP000257143">
    <property type="component" value="Unassembled WGS sequence"/>
</dbReference>
<comment type="caution">
    <text evidence="1">The sequence shown here is derived from an EMBL/GenBank/DDBJ whole genome shotgun (WGS) entry which is preliminary data.</text>
</comment>
<evidence type="ECO:0000313" key="1">
    <source>
        <dbReference type="EMBL" id="RDW21018.1"/>
    </source>
</evidence>
<keyword evidence="2" id="KW-1185">Reference proteome</keyword>